<dbReference type="Gene3D" id="2.170.130.10">
    <property type="entry name" value="TonB-dependent receptor, plug domain"/>
    <property type="match status" value="1"/>
</dbReference>
<dbReference type="FunFam" id="2.60.40.1120:FF:000003">
    <property type="entry name" value="Outer membrane protein Omp121"/>
    <property type="match status" value="1"/>
</dbReference>
<dbReference type="Pfam" id="PF13715">
    <property type="entry name" value="CarbopepD_reg_2"/>
    <property type="match status" value="1"/>
</dbReference>
<dbReference type="GeneID" id="60062099"/>
<dbReference type="InterPro" id="IPR011662">
    <property type="entry name" value="Secretin/TonB_short_N"/>
</dbReference>
<dbReference type="SMART" id="SM00965">
    <property type="entry name" value="STN"/>
    <property type="match status" value="1"/>
</dbReference>
<dbReference type="InterPro" id="IPR012910">
    <property type="entry name" value="Plug_dom"/>
</dbReference>
<keyword evidence="8 10" id="KW-0472">Membrane</keyword>
<dbReference type="OrthoDB" id="778480at2"/>
<reference evidence="13 14" key="1">
    <citation type="submission" date="2013-04" db="EMBL/GenBank/DDBJ databases">
        <title>The Genome Sequence of Bacteroides massiliensis DSM 17679.</title>
        <authorList>
            <consortium name="The Broad Institute Genomics Platform"/>
            <person name="Earl A."/>
            <person name="Ward D."/>
            <person name="Feldgarden M."/>
            <person name="Gevers D."/>
            <person name="Martens E."/>
            <person name="Fenner L."/>
            <person name="Roux V."/>
            <person name="Mallet M.N."/>
            <person name="Raoult D."/>
            <person name="Walker B."/>
            <person name="Young S."/>
            <person name="Zeng Q."/>
            <person name="Gargeya S."/>
            <person name="Fitzgerald M."/>
            <person name="Haas B."/>
            <person name="Abouelleil A."/>
            <person name="Allen A.W."/>
            <person name="Alvarado L."/>
            <person name="Arachchi H.M."/>
            <person name="Berlin A.M."/>
            <person name="Chapman S.B."/>
            <person name="Gainer-Dewar J."/>
            <person name="Goldberg J."/>
            <person name="Griggs A."/>
            <person name="Gujja S."/>
            <person name="Hansen M."/>
            <person name="Howarth C."/>
            <person name="Imamovic A."/>
            <person name="Ireland A."/>
            <person name="Larimer J."/>
            <person name="McCowan C."/>
            <person name="Murphy C."/>
            <person name="Pearson M."/>
            <person name="Poon T.W."/>
            <person name="Priest M."/>
            <person name="Roberts A."/>
            <person name="Saif S."/>
            <person name="Shea T."/>
            <person name="Sisk P."/>
            <person name="Sykes S."/>
            <person name="Wortman J."/>
            <person name="Nusbaum C."/>
            <person name="Birren B."/>
        </authorList>
    </citation>
    <scope>NUCLEOTIDE SEQUENCE [LARGE SCALE GENOMIC DNA]</scope>
    <source>
        <strain evidence="14">B84634 / Timone 84634 / DSM 17679 / JCM 13223</strain>
    </source>
</reference>
<keyword evidence="14" id="KW-1185">Reference proteome</keyword>
<evidence type="ECO:0000256" key="8">
    <source>
        <dbReference type="ARBA" id="ARBA00023136"/>
    </source>
</evidence>
<evidence type="ECO:0000256" key="5">
    <source>
        <dbReference type="ARBA" id="ARBA00022692"/>
    </source>
</evidence>
<evidence type="ECO:0000256" key="6">
    <source>
        <dbReference type="ARBA" id="ARBA00023004"/>
    </source>
</evidence>
<keyword evidence="6" id="KW-0408">Iron</keyword>
<keyword evidence="7 11" id="KW-0798">TonB box</keyword>
<name>U6RH80_9BACT</name>
<dbReference type="InterPro" id="IPR036942">
    <property type="entry name" value="Beta-barrel_TonB_sf"/>
</dbReference>
<evidence type="ECO:0000256" key="7">
    <source>
        <dbReference type="ARBA" id="ARBA00023077"/>
    </source>
</evidence>
<dbReference type="InterPro" id="IPR037066">
    <property type="entry name" value="Plug_dom_sf"/>
</dbReference>
<dbReference type="InterPro" id="IPR023996">
    <property type="entry name" value="TonB-dep_OMP_SusC/RagA"/>
</dbReference>
<dbReference type="HOGENOM" id="CLU_004317_1_1_10"/>
<dbReference type="AlphaFoldDB" id="U6RH80"/>
<dbReference type="Gene3D" id="2.60.40.1120">
    <property type="entry name" value="Carboxypeptidase-like, regulatory domain"/>
    <property type="match status" value="1"/>
</dbReference>
<comment type="similarity">
    <text evidence="10 11">Belongs to the TonB-dependent receptor family.</text>
</comment>
<keyword evidence="9 10" id="KW-0998">Cell outer membrane</keyword>
<feature type="domain" description="Secretin/TonB short N-terminal" evidence="12">
    <location>
        <begin position="60"/>
        <end position="111"/>
    </location>
</feature>
<dbReference type="NCBIfam" id="TIGR04057">
    <property type="entry name" value="SusC_RagA_signa"/>
    <property type="match status" value="1"/>
</dbReference>
<evidence type="ECO:0000256" key="10">
    <source>
        <dbReference type="PROSITE-ProRule" id="PRU01360"/>
    </source>
</evidence>
<dbReference type="Gene3D" id="2.40.170.20">
    <property type="entry name" value="TonB-dependent receptor, beta-barrel domain"/>
    <property type="match status" value="1"/>
</dbReference>
<evidence type="ECO:0000313" key="13">
    <source>
        <dbReference type="EMBL" id="EOA54553.1"/>
    </source>
</evidence>
<keyword evidence="4" id="KW-0406">Ion transport</keyword>
<keyword evidence="5 10" id="KW-0812">Transmembrane</keyword>
<dbReference type="EMBL" id="AQHY01000025">
    <property type="protein sequence ID" value="EOA54553.1"/>
    <property type="molecule type" value="Genomic_DNA"/>
</dbReference>
<keyword evidence="3 10" id="KW-1134">Transmembrane beta strand</keyword>
<dbReference type="PATRIC" id="fig|1121098.3.peg.1974"/>
<dbReference type="InterPro" id="IPR039426">
    <property type="entry name" value="TonB-dep_rcpt-like"/>
</dbReference>
<evidence type="ECO:0000256" key="9">
    <source>
        <dbReference type="ARBA" id="ARBA00023237"/>
    </source>
</evidence>
<dbReference type="RefSeq" id="WP_005940277.1">
    <property type="nucleotide sequence ID" value="NZ_KB890342.1"/>
</dbReference>
<dbReference type="Pfam" id="PF00593">
    <property type="entry name" value="TonB_dep_Rec_b-barrel"/>
    <property type="match status" value="1"/>
</dbReference>
<protein>
    <submittedName>
        <fullName evidence="13">SusC/RagA family TonB-linked outer membrane protein</fullName>
    </submittedName>
</protein>
<accession>U6RH80</accession>
<dbReference type="eggNOG" id="COG1629">
    <property type="taxonomic scope" value="Bacteria"/>
</dbReference>
<comment type="caution">
    <text evidence="13">The sequence shown here is derived from an EMBL/GenBank/DDBJ whole genome shotgun (WGS) entry which is preliminary data.</text>
</comment>
<evidence type="ECO:0000256" key="4">
    <source>
        <dbReference type="ARBA" id="ARBA00022496"/>
    </source>
</evidence>
<dbReference type="Gene3D" id="3.55.50.30">
    <property type="match status" value="1"/>
</dbReference>
<evidence type="ECO:0000313" key="14">
    <source>
        <dbReference type="Proteomes" id="UP000017831"/>
    </source>
</evidence>
<keyword evidence="2 10" id="KW-0813">Transport</keyword>
<dbReference type="Proteomes" id="UP000017831">
    <property type="component" value="Unassembled WGS sequence"/>
</dbReference>
<evidence type="ECO:0000256" key="11">
    <source>
        <dbReference type="RuleBase" id="RU003357"/>
    </source>
</evidence>
<evidence type="ECO:0000256" key="2">
    <source>
        <dbReference type="ARBA" id="ARBA00022448"/>
    </source>
</evidence>
<dbReference type="InterPro" id="IPR000531">
    <property type="entry name" value="Beta-barrel_TonB"/>
</dbReference>
<evidence type="ECO:0000256" key="3">
    <source>
        <dbReference type="ARBA" id="ARBA00022452"/>
    </source>
</evidence>
<sequence>MKFRNLSWLNTPVKIHKFYVLLLALCFYNIAFGQNQPVTVSVKNQPLLKVFESIEKQTKLSIAYNQTKLNVNQKVTVDFKNESTATVLNAVLKNTGFSYRTEGGHIIIIPQPASVTNGKQENSAPKKKIQGIITDTKGEALIGANVQVIGSQLATITDVNGNFSMEVPENGQLSVSYIGYQPIEISLKNKSTFHIQLKEDTQLMDEVVVIGFGTQKKVNMTGAVSAVNMKESLGDRPISNITAALQGVVPGLKIEATTGTPGEDMSYNIRGTTSINGGSPLVLVNNVPMDINMIDPQDIESVSILKDAASAAIYGARAAFGVILITTKQGKKDTRPQFNYNNNFSFSTALELPQKASPLESVLAYKKMGWENDTYVDGKNITQWEKYITDYNANPAKYPNGYIYDEQGNLFLMRENDMFDDMMDNFGFMQNHSFSVSGGSERTSYRMGLGYTGEDGILITDKDKFNRVNFSSFISVDVNKWLTTQLDVRYANSNQYKVEQGGRNGVWGSAMALPSYQNISPYEVDGITYPAETSATYVRYGEPRNIKKTDMRVLGRVIISPLKGLKITGEYTYNRTTKYNKFYANKYQYVGFNFTGILNSVENTRYALTQDFTNYNAINIFANYDFSIGKHNISVMGGFNQEESHYESQWSEKTDVLLSNLPSLSGATGTASTTDKFEEYAIRGMFYRISYNYNDRYMFEANGRYDGTSRFPKNNRFGFFPSFSAGWRISEENFMKGSKGIISNLKLRASYGSIGNQILLDGNGNPINYPYIPDMAPYLSNWLVDGKKTTTLKAPLMVSSSFSWEKVYTLDFGIDFGLFNNRLNGTFDWYRRDTKDMLAPGMDLPWVVGASAAKQNAANLRTYGWELELSWRDRIKDWSYHIGFNLYDSQSEITKYNNETNLIGDKIYRKGMKLGEIWGYVTDRFYTENDFNADGTLKQGIPIPHGVGKVYPGDVLYKNFDDDPTEIYSGAGTADNPGDQRIIGNSTPRYHYGITAGVGWKGFELTVFLRGVGKRDYWRRDQIAWPTGSWGSLFKETLDFWSPENTNAFYPRVYANNGVNTDKNHWVQSKYLADASYLKLQNITLSYTLPKAWCTKVHFDQIKVFATGENLYTWDHLPEGLETDMLTKGAWEYPFMRKFSFGINVTF</sequence>
<organism evidence="13 14">
    <name type="scientific">Phocaeicola massiliensis B84634 = Timone 84634 = DSM 17679 = JCM 13223</name>
    <dbReference type="NCBI Taxonomy" id="1121098"/>
    <lineage>
        <taxon>Bacteria</taxon>
        <taxon>Pseudomonadati</taxon>
        <taxon>Bacteroidota</taxon>
        <taxon>Bacteroidia</taxon>
        <taxon>Bacteroidales</taxon>
        <taxon>Bacteroidaceae</taxon>
        <taxon>Phocaeicola</taxon>
    </lineage>
</organism>
<dbReference type="STRING" id="1121098.HMPREF1534_01946"/>
<dbReference type="GO" id="GO:0009279">
    <property type="term" value="C:cell outer membrane"/>
    <property type="evidence" value="ECO:0007669"/>
    <property type="project" value="UniProtKB-SubCell"/>
</dbReference>
<comment type="subcellular location">
    <subcellularLocation>
        <location evidence="1 10">Cell outer membrane</location>
        <topology evidence="1 10">Multi-pass membrane protein</topology>
    </subcellularLocation>
</comment>
<proteinExistence type="inferred from homology"/>
<dbReference type="NCBIfam" id="TIGR04056">
    <property type="entry name" value="OMP_RagA_SusC"/>
    <property type="match status" value="1"/>
</dbReference>
<dbReference type="InterPro" id="IPR008969">
    <property type="entry name" value="CarboxyPept-like_regulatory"/>
</dbReference>
<dbReference type="Pfam" id="PF07660">
    <property type="entry name" value="STN"/>
    <property type="match status" value="1"/>
</dbReference>
<dbReference type="PROSITE" id="PS52016">
    <property type="entry name" value="TONB_DEPENDENT_REC_3"/>
    <property type="match status" value="1"/>
</dbReference>
<dbReference type="InterPro" id="IPR023997">
    <property type="entry name" value="TonB-dep_OMP_SusC/RagA_CS"/>
</dbReference>
<evidence type="ECO:0000259" key="12">
    <source>
        <dbReference type="SMART" id="SM00965"/>
    </source>
</evidence>
<dbReference type="GO" id="GO:0006826">
    <property type="term" value="P:iron ion transport"/>
    <property type="evidence" value="ECO:0007669"/>
    <property type="project" value="UniProtKB-KW"/>
</dbReference>
<gene>
    <name evidence="13" type="ORF">HMPREF1534_01946</name>
</gene>
<evidence type="ECO:0000256" key="1">
    <source>
        <dbReference type="ARBA" id="ARBA00004571"/>
    </source>
</evidence>
<keyword evidence="4" id="KW-0410">Iron transport</keyword>
<dbReference type="Pfam" id="PF07715">
    <property type="entry name" value="Plug"/>
    <property type="match status" value="1"/>
</dbReference>
<dbReference type="SUPFAM" id="SSF49464">
    <property type="entry name" value="Carboxypeptidase regulatory domain-like"/>
    <property type="match status" value="1"/>
</dbReference>
<dbReference type="SUPFAM" id="SSF56935">
    <property type="entry name" value="Porins"/>
    <property type="match status" value="1"/>
</dbReference>